<sequence length="254" mass="26590">TIARIDDRPIIGLHTSLPLYRDLTWGDKGTDVEALQKELVRLGHLDVSFVDGWYGWTTSHAVQRLRVANGAPEGGKKTRRSEFVWLPAGDVTGLACELNVGDEVAEGTAFATAEGAIERVEVASMPESLTPGARTLTVNGVTGPASESGIVDDATFLARILDDEELVAGLREDPEATVPGDLALADTIDSYTVPVGAIIDDGDERCVQVGAVARPVDVLGSALGSTVIVFPDADTPLPDTVAIGPALTETSCGE</sequence>
<comment type="caution">
    <text evidence="1">The sequence shown here is derived from an EMBL/GenBank/DDBJ whole genome shotgun (WGS) entry which is preliminary data.</text>
</comment>
<evidence type="ECO:0000313" key="1">
    <source>
        <dbReference type="EMBL" id="HIX00492.1"/>
    </source>
</evidence>
<evidence type="ECO:0000313" key="2">
    <source>
        <dbReference type="Proteomes" id="UP000824151"/>
    </source>
</evidence>
<protein>
    <submittedName>
        <fullName evidence="1">Peptidoglycan-binding protein</fullName>
    </submittedName>
</protein>
<dbReference type="Gene3D" id="1.10.101.10">
    <property type="entry name" value="PGBD-like superfamily/PGBD"/>
    <property type="match status" value="1"/>
</dbReference>
<dbReference type="AlphaFoldDB" id="A0A9D2A936"/>
<organism evidence="1 2">
    <name type="scientific">Candidatus Nesterenkonia stercoripullorum</name>
    <dbReference type="NCBI Taxonomy" id="2838701"/>
    <lineage>
        <taxon>Bacteria</taxon>
        <taxon>Bacillati</taxon>
        <taxon>Actinomycetota</taxon>
        <taxon>Actinomycetes</taxon>
        <taxon>Micrococcales</taxon>
        <taxon>Micrococcaceae</taxon>
        <taxon>Nesterenkonia</taxon>
    </lineage>
</organism>
<accession>A0A9D2A936</accession>
<reference evidence="1" key="2">
    <citation type="submission" date="2021-04" db="EMBL/GenBank/DDBJ databases">
        <authorList>
            <person name="Gilroy R."/>
        </authorList>
    </citation>
    <scope>NUCLEOTIDE SEQUENCE</scope>
    <source>
        <strain evidence="1">ChiHejej3B27-3195</strain>
    </source>
</reference>
<dbReference type="Proteomes" id="UP000824151">
    <property type="component" value="Unassembled WGS sequence"/>
</dbReference>
<gene>
    <name evidence="1" type="ORF">H9871_10155</name>
</gene>
<feature type="non-terminal residue" evidence="1">
    <location>
        <position position="1"/>
    </location>
</feature>
<dbReference type="SUPFAM" id="SSF47090">
    <property type="entry name" value="PGBD-like"/>
    <property type="match status" value="1"/>
</dbReference>
<dbReference type="EMBL" id="DXGD01000375">
    <property type="protein sequence ID" value="HIX00492.1"/>
    <property type="molecule type" value="Genomic_DNA"/>
</dbReference>
<name>A0A9D2A936_9MICC</name>
<reference evidence="1" key="1">
    <citation type="journal article" date="2021" name="PeerJ">
        <title>Extensive microbial diversity within the chicken gut microbiome revealed by metagenomics and culture.</title>
        <authorList>
            <person name="Gilroy R."/>
            <person name="Ravi A."/>
            <person name="Getino M."/>
            <person name="Pursley I."/>
            <person name="Horton D.L."/>
            <person name="Alikhan N.F."/>
            <person name="Baker D."/>
            <person name="Gharbi K."/>
            <person name="Hall N."/>
            <person name="Watson M."/>
            <person name="Adriaenssens E.M."/>
            <person name="Foster-Nyarko E."/>
            <person name="Jarju S."/>
            <person name="Secka A."/>
            <person name="Antonio M."/>
            <person name="Oren A."/>
            <person name="Chaudhuri R.R."/>
            <person name="La Ragione R."/>
            <person name="Hildebrand F."/>
            <person name="Pallen M.J."/>
        </authorList>
    </citation>
    <scope>NUCLEOTIDE SEQUENCE</scope>
    <source>
        <strain evidence="1">ChiHejej3B27-3195</strain>
    </source>
</reference>
<dbReference type="InterPro" id="IPR036365">
    <property type="entry name" value="PGBD-like_sf"/>
</dbReference>
<dbReference type="InterPro" id="IPR036366">
    <property type="entry name" value="PGBDSf"/>
</dbReference>
<proteinExistence type="predicted"/>